<feature type="transmembrane region" description="Helical" evidence="1">
    <location>
        <begin position="358"/>
        <end position="376"/>
    </location>
</feature>
<reference evidence="2 3" key="1">
    <citation type="submission" date="2014-12" db="EMBL/GenBank/DDBJ databases">
        <title>Draft genome sequences of 29 type strains of Enterococci.</title>
        <authorList>
            <person name="Zhong Z."/>
            <person name="Sun Z."/>
            <person name="Liu W."/>
            <person name="Zhang W."/>
            <person name="Zhang H."/>
        </authorList>
    </citation>
    <scope>NUCLEOTIDE SEQUENCE [LARGE SCALE GENOMIC DNA]</scope>
    <source>
        <strain evidence="2 3">DSM 22802</strain>
    </source>
</reference>
<protein>
    <recommendedName>
        <fullName evidence="4">O-antigen polymerase</fullName>
    </recommendedName>
</protein>
<name>A0A1L8SYP0_9ENTE</name>
<accession>A0A1L8SYP0</accession>
<evidence type="ECO:0000313" key="3">
    <source>
        <dbReference type="Proteomes" id="UP000183700"/>
    </source>
</evidence>
<feature type="transmembrane region" description="Helical" evidence="1">
    <location>
        <begin position="159"/>
        <end position="180"/>
    </location>
</feature>
<evidence type="ECO:0000313" key="2">
    <source>
        <dbReference type="EMBL" id="OJG37078.1"/>
    </source>
</evidence>
<keyword evidence="1" id="KW-0812">Transmembrane</keyword>
<evidence type="ECO:0000256" key="1">
    <source>
        <dbReference type="SAM" id="Phobius"/>
    </source>
</evidence>
<organism evidence="2 3">
    <name type="scientific">Enterococcus devriesei</name>
    <dbReference type="NCBI Taxonomy" id="319970"/>
    <lineage>
        <taxon>Bacteria</taxon>
        <taxon>Bacillati</taxon>
        <taxon>Bacillota</taxon>
        <taxon>Bacilli</taxon>
        <taxon>Lactobacillales</taxon>
        <taxon>Enterococcaceae</taxon>
        <taxon>Enterococcus</taxon>
    </lineage>
</organism>
<keyword evidence="1" id="KW-1133">Transmembrane helix</keyword>
<feature type="transmembrane region" description="Helical" evidence="1">
    <location>
        <begin position="192"/>
        <end position="218"/>
    </location>
</feature>
<dbReference type="STRING" id="319970.RV00_GL000035"/>
<feature type="transmembrane region" description="Helical" evidence="1">
    <location>
        <begin position="84"/>
        <end position="105"/>
    </location>
</feature>
<dbReference type="EMBL" id="JXKM01000001">
    <property type="protein sequence ID" value="OJG37078.1"/>
    <property type="molecule type" value="Genomic_DNA"/>
</dbReference>
<feature type="transmembrane region" description="Helical" evidence="1">
    <location>
        <begin position="31"/>
        <end position="48"/>
    </location>
</feature>
<gene>
    <name evidence="2" type="ORF">RV00_GL000035</name>
</gene>
<comment type="caution">
    <text evidence="2">The sequence shown here is derived from an EMBL/GenBank/DDBJ whole genome shotgun (WGS) entry which is preliminary data.</text>
</comment>
<dbReference type="AlphaFoldDB" id="A0A1L8SYP0"/>
<dbReference type="RefSeq" id="WP_249024038.1">
    <property type="nucleotide sequence ID" value="NZ_JBHLVS010000004.1"/>
</dbReference>
<sequence length="405" mass="45771">MIKTNSLTTSLLFISILASVASNYIDVLSSLDEIITIIYLFFVIYIFFRNKNISSLYRYIVVMIMVISIIGLVSNIIMGFNQPLFPIIVDIVMSMKLFITFAFYYGISFQDTMDYINDKLSYFSKLSLLILFLIGTISQFVPNSMVLSEKRYGLSPFSFVYVFPGDTGFLVISLMLIILIKANSLKANDYFFILLGSIIIMETTKIQVMVFPLALIGMSVFRKFKLKINVFAFSAIGCLFLLFGYSQLYDYFLDVTHYSPRKIMLLDSVRLANAYFPGGTGFGLFGSEMAARYYSPVYYLLGYNKLYGLDGDLRFSTLNDNYLAMVLGQFGWIGGALYYSVFFIIIRISMKMKNERKKIVSLSVAITYLIASIGSGSIKSSAGVIGFGLLGLILSDKKYIRRKVS</sequence>
<proteinExistence type="predicted"/>
<feature type="transmembrane region" description="Helical" evidence="1">
    <location>
        <begin position="322"/>
        <end position="346"/>
    </location>
</feature>
<keyword evidence="3" id="KW-1185">Reference proteome</keyword>
<feature type="transmembrane region" description="Helical" evidence="1">
    <location>
        <begin position="230"/>
        <end position="253"/>
    </location>
</feature>
<feature type="transmembrane region" description="Helical" evidence="1">
    <location>
        <begin position="60"/>
        <end position="78"/>
    </location>
</feature>
<keyword evidence="1" id="KW-0472">Membrane</keyword>
<feature type="transmembrane region" description="Helical" evidence="1">
    <location>
        <begin position="274"/>
        <end position="294"/>
    </location>
</feature>
<feature type="transmembrane region" description="Helical" evidence="1">
    <location>
        <begin position="126"/>
        <end position="147"/>
    </location>
</feature>
<dbReference type="Proteomes" id="UP000183700">
    <property type="component" value="Unassembled WGS sequence"/>
</dbReference>
<evidence type="ECO:0008006" key="4">
    <source>
        <dbReference type="Google" id="ProtNLM"/>
    </source>
</evidence>